<keyword evidence="2" id="KW-1185">Reference proteome</keyword>
<proteinExistence type="predicted"/>
<dbReference type="EMBL" id="CAJJDP010000014">
    <property type="protein sequence ID" value="CAD8143322.1"/>
    <property type="molecule type" value="Genomic_DNA"/>
</dbReference>
<evidence type="ECO:0000313" key="2">
    <source>
        <dbReference type="Proteomes" id="UP000683925"/>
    </source>
</evidence>
<comment type="caution">
    <text evidence="1">The sequence shown here is derived from an EMBL/GenBank/DDBJ whole genome shotgun (WGS) entry which is preliminary data.</text>
</comment>
<evidence type="ECO:0000313" key="1">
    <source>
        <dbReference type="EMBL" id="CAD8143322.1"/>
    </source>
</evidence>
<sequence length="40" mass="4646">MKLLLVNIQMMLVKSQRKSVIISKSKKEQAFSGIRPQSWL</sequence>
<gene>
    <name evidence="1" type="ORF">POCTA_138.1.T0140451</name>
</gene>
<accession>A0A8S1SY21</accession>
<name>A0A8S1SY21_PAROT</name>
<dbReference type="Proteomes" id="UP000683925">
    <property type="component" value="Unassembled WGS sequence"/>
</dbReference>
<reference evidence="1" key="1">
    <citation type="submission" date="2021-01" db="EMBL/GenBank/DDBJ databases">
        <authorList>
            <consortium name="Genoscope - CEA"/>
            <person name="William W."/>
        </authorList>
    </citation>
    <scope>NUCLEOTIDE SEQUENCE</scope>
</reference>
<organism evidence="1 2">
    <name type="scientific">Paramecium octaurelia</name>
    <dbReference type="NCBI Taxonomy" id="43137"/>
    <lineage>
        <taxon>Eukaryota</taxon>
        <taxon>Sar</taxon>
        <taxon>Alveolata</taxon>
        <taxon>Ciliophora</taxon>
        <taxon>Intramacronucleata</taxon>
        <taxon>Oligohymenophorea</taxon>
        <taxon>Peniculida</taxon>
        <taxon>Parameciidae</taxon>
        <taxon>Paramecium</taxon>
    </lineage>
</organism>
<protein>
    <submittedName>
        <fullName evidence="1">Uncharacterized protein</fullName>
    </submittedName>
</protein>
<dbReference type="AlphaFoldDB" id="A0A8S1SY21"/>